<dbReference type="Proteomes" id="UP001564626">
    <property type="component" value="Unassembled WGS sequence"/>
</dbReference>
<dbReference type="InterPro" id="IPR052036">
    <property type="entry name" value="Hydrolase/PRTase-associated"/>
</dbReference>
<dbReference type="PANTHER" id="PTHR31299">
    <property type="entry name" value="ESTERASE, PUTATIVE (AFU_ORTHOLOGUE AFUA_1G05850)-RELATED"/>
    <property type="match status" value="1"/>
</dbReference>
<organism evidence="1 2">
    <name type="scientific">Saccharopolyspora cebuensis</name>
    <dbReference type="NCBI Taxonomy" id="418759"/>
    <lineage>
        <taxon>Bacteria</taxon>
        <taxon>Bacillati</taxon>
        <taxon>Actinomycetota</taxon>
        <taxon>Actinomycetes</taxon>
        <taxon>Pseudonocardiales</taxon>
        <taxon>Pseudonocardiaceae</taxon>
        <taxon>Saccharopolyspora</taxon>
    </lineage>
</organism>
<name>A0ABV4CND2_9PSEU</name>
<dbReference type="PIRSF" id="PIRSF000880">
    <property type="entry name" value="Eryth_est"/>
    <property type="match status" value="1"/>
</dbReference>
<comment type="caution">
    <text evidence="1">The sequence shown here is derived from an EMBL/GenBank/DDBJ whole genome shotgun (WGS) entry which is preliminary data.</text>
</comment>
<dbReference type="CDD" id="cd14728">
    <property type="entry name" value="Ere-like"/>
    <property type="match status" value="1"/>
</dbReference>
<accession>A0ABV4CND2</accession>
<dbReference type="InterPro" id="IPR007815">
    <property type="entry name" value="Emycin_Estase"/>
</dbReference>
<dbReference type="RefSeq" id="WP_345361584.1">
    <property type="nucleotide sequence ID" value="NZ_BAABII010000005.1"/>
</dbReference>
<dbReference type="Gene3D" id="3.30.1870.10">
    <property type="entry name" value="EreA-like, domain 2"/>
    <property type="match status" value="1"/>
</dbReference>
<proteinExistence type="predicted"/>
<dbReference type="SUPFAM" id="SSF159501">
    <property type="entry name" value="EreA/ChaN-like"/>
    <property type="match status" value="1"/>
</dbReference>
<evidence type="ECO:0000313" key="1">
    <source>
        <dbReference type="EMBL" id="MEY8042239.1"/>
    </source>
</evidence>
<dbReference type="Gene3D" id="1.20.1440.30">
    <property type="entry name" value="Biosynthetic Protein domain"/>
    <property type="match status" value="1"/>
</dbReference>
<keyword evidence="2" id="KW-1185">Reference proteome</keyword>
<reference evidence="1 2" key="1">
    <citation type="submission" date="2024-08" db="EMBL/GenBank/DDBJ databases">
        <title>Genome mining of Saccharopolyspora cebuensis PGLac3 from Nigerian medicinal plant.</title>
        <authorList>
            <person name="Ezeobiora C.E."/>
            <person name="Igbokwe N.H."/>
            <person name="Amin D.H."/>
            <person name="Mendie U.E."/>
        </authorList>
    </citation>
    <scope>NUCLEOTIDE SEQUENCE [LARGE SCALE GENOMIC DNA]</scope>
    <source>
        <strain evidence="1 2">PGLac3</strain>
    </source>
</reference>
<dbReference type="Pfam" id="PF05139">
    <property type="entry name" value="Erythro_esteras"/>
    <property type="match status" value="1"/>
</dbReference>
<gene>
    <name evidence="1" type="ORF">AB8O55_22730</name>
</gene>
<dbReference type="PANTHER" id="PTHR31299:SF0">
    <property type="entry name" value="ESTERASE, PUTATIVE (AFU_ORTHOLOGUE AFUA_1G05850)-RELATED"/>
    <property type="match status" value="1"/>
</dbReference>
<protein>
    <submittedName>
        <fullName evidence="1">Erythromycin esterase family protein</fullName>
        <ecNumber evidence="1">3.1.1.-</ecNumber>
    </submittedName>
</protein>
<dbReference type="InterPro" id="IPR016273">
    <property type="entry name" value="Emycin_Estase_proteobac"/>
</dbReference>
<sequence length="428" mass="46566">MTAPHLDPFAAWLREHAGTFGGLDPDAPLDDLEPLRDLIGDARIVGIGEGAHFVDEFTRLRQRVLRFLAERCGFTVLAFEFGFSEGYALDRWLRGAGADADLSGLSGTTAAGANQGFARWLRRHNATSGHPLRFAGVDVPTAAGSLRPALEPVVDYLRDVDPDLVPLARRALELGDRCSADSVAAAAPLWAELGTAEQDALTASLSRLLLRLRSLEPRYVERSDQDRYDVARRRLEAAWHTDYMFGAMRDLFAGGGMPGDTTVRERYMAESVRWHLDRLEPADRVVLAAHNNHLQRTPISFDGELLALPMGLHLHRMFGEDYRPLAVTHTADHVPEMHPDGVGELGYTIAEASFGPPEPGSVEAGVVDAGFGAACTIADLRQARQELPAEVLPDRIRAQGAHVRTAVAEAFDGVLITPTVTTDATVGF</sequence>
<evidence type="ECO:0000313" key="2">
    <source>
        <dbReference type="Proteomes" id="UP001564626"/>
    </source>
</evidence>
<dbReference type="GO" id="GO:0016787">
    <property type="term" value="F:hydrolase activity"/>
    <property type="evidence" value="ECO:0007669"/>
    <property type="project" value="UniProtKB-KW"/>
</dbReference>
<keyword evidence="1" id="KW-0378">Hydrolase</keyword>
<dbReference type="EC" id="3.1.1.-" evidence="1"/>
<dbReference type="EMBL" id="JBGEHV010000051">
    <property type="protein sequence ID" value="MEY8042239.1"/>
    <property type="molecule type" value="Genomic_DNA"/>
</dbReference>
<dbReference type="Gene3D" id="3.40.1660.10">
    <property type="entry name" value="EreA-like (biosynthetic domain)"/>
    <property type="match status" value="1"/>
</dbReference>